<dbReference type="HOGENOM" id="CLU_068608_0_0_2"/>
<dbReference type="Gene3D" id="3.40.50.300">
    <property type="entry name" value="P-loop containing nucleotide triphosphate hydrolases"/>
    <property type="match status" value="1"/>
</dbReference>
<dbReference type="STRING" id="880724.Metig_0160"/>
<dbReference type="InterPro" id="IPR003593">
    <property type="entry name" value="AAA+_ATPase"/>
</dbReference>
<comment type="similarity">
    <text evidence="1">Belongs to the archaeal ATPase family.</text>
</comment>
<protein>
    <submittedName>
        <fullName evidence="5">AAA ATPase</fullName>
    </submittedName>
</protein>
<gene>
    <name evidence="5" type="ordered locus">Metig_0160</name>
</gene>
<dbReference type="Pfam" id="PF21690">
    <property type="entry name" value="MJ1010-like_2nd"/>
    <property type="match status" value="1"/>
</dbReference>
<evidence type="ECO:0000313" key="5">
    <source>
        <dbReference type="EMBL" id="AEF95718.1"/>
    </source>
</evidence>
<evidence type="ECO:0000313" key="6">
    <source>
        <dbReference type="Proteomes" id="UP000009227"/>
    </source>
</evidence>
<dbReference type="InterPro" id="IPR011579">
    <property type="entry name" value="ATPase_dom"/>
</dbReference>
<evidence type="ECO:0000256" key="1">
    <source>
        <dbReference type="ARBA" id="ARBA00006755"/>
    </source>
</evidence>
<name>F6BEY2_METIK</name>
<dbReference type="AlphaFoldDB" id="F6BEY2"/>
<dbReference type="SMART" id="SM00382">
    <property type="entry name" value="AAA"/>
    <property type="match status" value="1"/>
</dbReference>
<dbReference type="SUPFAM" id="SSF52540">
    <property type="entry name" value="P-loop containing nucleoside triphosphate hydrolases"/>
    <property type="match status" value="1"/>
</dbReference>
<evidence type="ECO:0000259" key="4">
    <source>
        <dbReference type="SMART" id="SM00382"/>
    </source>
</evidence>
<proteinExistence type="inferred from homology"/>
<dbReference type="Pfam" id="PF01637">
    <property type="entry name" value="ATPase_2"/>
    <property type="match status" value="1"/>
</dbReference>
<keyword evidence="6" id="KW-1185">Reference proteome</keyword>
<dbReference type="InterPro" id="IPR027417">
    <property type="entry name" value="P-loop_NTPase"/>
</dbReference>
<dbReference type="PANTHER" id="PTHR37096:SF1">
    <property type="entry name" value="AAA+ ATPASE DOMAIN-CONTAINING PROTEIN"/>
    <property type="match status" value="1"/>
</dbReference>
<evidence type="ECO:0000256" key="2">
    <source>
        <dbReference type="ARBA" id="ARBA00022741"/>
    </source>
</evidence>
<dbReference type="GeneID" id="10642995"/>
<dbReference type="RefSeq" id="WP_013798327.1">
    <property type="nucleotide sequence ID" value="NC_015562.1"/>
</dbReference>
<reference evidence="5 6" key="1">
    <citation type="submission" date="2011-05" db="EMBL/GenBank/DDBJ databases">
        <title>Complete sequence of Methanotorris igneus Kol 5.</title>
        <authorList>
            <consortium name="US DOE Joint Genome Institute"/>
            <person name="Lucas S."/>
            <person name="Han J."/>
            <person name="Lapidus A."/>
            <person name="Cheng J.-F."/>
            <person name="Goodwin L."/>
            <person name="Pitluck S."/>
            <person name="Peters L."/>
            <person name="Mikhailova N."/>
            <person name="Chertkov O."/>
            <person name="Han C."/>
            <person name="Tapia R."/>
            <person name="Land M."/>
            <person name="Hauser L."/>
            <person name="Kyrpides N."/>
            <person name="Ivanova N."/>
            <person name="Pagani I."/>
            <person name="Sieprawska-Lupa M."/>
            <person name="Whitman W."/>
            <person name="Woyke T."/>
        </authorList>
    </citation>
    <scope>NUCLEOTIDE SEQUENCE [LARGE SCALE GENOMIC DNA]</scope>
    <source>
        <strain evidence="6">DSM 5666 / JCM 11834 / Kol 5</strain>
    </source>
</reference>
<dbReference type="InterPro" id="IPR049081">
    <property type="entry name" value="MJ1010-like_2nd"/>
</dbReference>
<keyword evidence="2" id="KW-0547">Nucleotide-binding</keyword>
<dbReference type="InterPro" id="IPR036388">
    <property type="entry name" value="WH-like_DNA-bd_sf"/>
</dbReference>
<accession>F6BEY2</accession>
<dbReference type="CDD" id="cd00009">
    <property type="entry name" value="AAA"/>
    <property type="match status" value="1"/>
</dbReference>
<dbReference type="PANTHER" id="PTHR37096">
    <property type="entry name" value="YALI0E33429P"/>
    <property type="match status" value="1"/>
</dbReference>
<dbReference type="EMBL" id="CP002737">
    <property type="protein sequence ID" value="AEF95718.1"/>
    <property type="molecule type" value="Genomic_DNA"/>
</dbReference>
<evidence type="ECO:0000256" key="3">
    <source>
        <dbReference type="ARBA" id="ARBA00022840"/>
    </source>
</evidence>
<dbReference type="InterPro" id="IPR051667">
    <property type="entry name" value="Archaeal_ATPase_domain"/>
</dbReference>
<dbReference type="GO" id="GO:0005524">
    <property type="term" value="F:ATP binding"/>
    <property type="evidence" value="ECO:0007669"/>
    <property type="project" value="UniProtKB-KW"/>
</dbReference>
<organism evidence="6">
    <name type="scientific">Methanotorris igneus (strain DSM 5666 / JCM 11834 / Kol 5)</name>
    <dbReference type="NCBI Taxonomy" id="880724"/>
    <lineage>
        <taxon>Archaea</taxon>
        <taxon>Methanobacteriati</taxon>
        <taxon>Methanobacteriota</taxon>
        <taxon>Methanomada group</taxon>
        <taxon>Methanococci</taxon>
        <taxon>Methanococcales</taxon>
        <taxon>Methanocaldococcaceae</taxon>
        <taxon>Methanotorris</taxon>
    </lineage>
</organism>
<dbReference type="OrthoDB" id="64057at2157"/>
<dbReference type="Gene3D" id="1.10.10.10">
    <property type="entry name" value="Winged helix-like DNA-binding domain superfamily/Winged helix DNA-binding domain"/>
    <property type="match status" value="1"/>
</dbReference>
<sequence length="340" mass="40398">MKFYNREKELQYLKTYCQLEPNSILFVYGPKSSGKTTVMLRVIEELSERGDLVFFYYDLRKYATPTKEEFLEIFFEKGDKKYLLNKLEINLKIFKLGVEENFDFNNLSLNDIFAKINESINAVVKDRKKPVLIIDELQKLKNIYFNGGKSLLNELFNLFVHLTKVRHLCHVVCLTSDTLFIEEIYQNSTLENTSKYYLIDWLKKEDIKKILKEEGFNDKEINYCLNYLSLPYEIVDLIENKKLGLSVEETIRQWINIEKDKILYLIANIPDELNENKINEILGKFKNNIKVKNEEIIKKEFINEFKFLVNNEILFYDVINGIIKPTSIKTWHSIRELLKS</sequence>
<feature type="domain" description="AAA+ ATPase" evidence="4">
    <location>
        <begin position="21"/>
        <end position="200"/>
    </location>
</feature>
<dbReference type="Proteomes" id="UP000009227">
    <property type="component" value="Chromosome"/>
</dbReference>
<dbReference type="KEGG" id="mig:Metig_0160"/>
<keyword evidence="3" id="KW-0067">ATP-binding</keyword>